<dbReference type="Gene3D" id="3.40.630.30">
    <property type="match status" value="1"/>
</dbReference>
<dbReference type="SUPFAM" id="SSF55729">
    <property type="entry name" value="Acyl-CoA N-acyltransferases (Nat)"/>
    <property type="match status" value="1"/>
</dbReference>
<evidence type="ECO:0000259" key="1">
    <source>
        <dbReference type="PROSITE" id="PS51186"/>
    </source>
</evidence>
<dbReference type="GO" id="GO:0016747">
    <property type="term" value="F:acyltransferase activity, transferring groups other than amino-acyl groups"/>
    <property type="evidence" value="ECO:0007669"/>
    <property type="project" value="InterPro"/>
</dbReference>
<dbReference type="OrthoDB" id="512662at2759"/>
<dbReference type="Proteomes" id="UP000239649">
    <property type="component" value="Unassembled WGS sequence"/>
</dbReference>
<dbReference type="Pfam" id="PF13508">
    <property type="entry name" value="Acetyltransf_7"/>
    <property type="match status" value="1"/>
</dbReference>
<accession>A0A2P6V029</accession>
<comment type="caution">
    <text evidence="2">The sequence shown here is derived from an EMBL/GenBank/DDBJ whole genome shotgun (WGS) entry which is preliminary data.</text>
</comment>
<dbReference type="PANTHER" id="PTHR42791:SF1">
    <property type="entry name" value="N-ACETYLTRANSFERASE DOMAIN-CONTAINING PROTEIN"/>
    <property type="match status" value="1"/>
</dbReference>
<dbReference type="PROSITE" id="PS51186">
    <property type="entry name" value="GNAT"/>
    <property type="match status" value="1"/>
</dbReference>
<evidence type="ECO:0000313" key="2">
    <source>
        <dbReference type="EMBL" id="PSC67441.1"/>
    </source>
</evidence>
<dbReference type="InterPro" id="IPR052523">
    <property type="entry name" value="Trichothecene_AcTrans"/>
</dbReference>
<proteinExistence type="predicted"/>
<dbReference type="InterPro" id="IPR000182">
    <property type="entry name" value="GNAT_dom"/>
</dbReference>
<keyword evidence="3" id="KW-1185">Reference proteome</keyword>
<dbReference type="EMBL" id="LHPF02000059">
    <property type="protein sequence ID" value="PSC67441.1"/>
    <property type="molecule type" value="Genomic_DNA"/>
</dbReference>
<reference evidence="2 3" key="1">
    <citation type="journal article" date="2018" name="Plant J.">
        <title>Genome sequences of Chlorella sorokiniana UTEX 1602 and Micractinium conductrix SAG 241.80: implications to maltose excretion by a green alga.</title>
        <authorList>
            <person name="Arriola M.B."/>
            <person name="Velmurugan N."/>
            <person name="Zhang Y."/>
            <person name="Plunkett M.H."/>
            <person name="Hondzo H."/>
            <person name="Barney B.M."/>
        </authorList>
    </citation>
    <scope>NUCLEOTIDE SEQUENCE [LARGE SCALE GENOMIC DNA]</scope>
    <source>
        <strain evidence="2 3">SAG 241.80</strain>
    </source>
</reference>
<dbReference type="AlphaFoldDB" id="A0A2P6V029"/>
<organism evidence="2 3">
    <name type="scientific">Micractinium conductrix</name>
    <dbReference type="NCBI Taxonomy" id="554055"/>
    <lineage>
        <taxon>Eukaryota</taxon>
        <taxon>Viridiplantae</taxon>
        <taxon>Chlorophyta</taxon>
        <taxon>core chlorophytes</taxon>
        <taxon>Trebouxiophyceae</taxon>
        <taxon>Chlorellales</taxon>
        <taxon>Chlorellaceae</taxon>
        <taxon>Chlorella clade</taxon>
        <taxon>Micractinium</taxon>
    </lineage>
</organism>
<evidence type="ECO:0000313" key="3">
    <source>
        <dbReference type="Proteomes" id="UP000239649"/>
    </source>
</evidence>
<dbReference type="PANTHER" id="PTHR42791">
    <property type="entry name" value="GNAT FAMILY ACETYLTRANSFERASE"/>
    <property type="match status" value="1"/>
</dbReference>
<protein>
    <submittedName>
        <fullName evidence="2">GCN5 family acetyltransferase</fullName>
    </submittedName>
</protein>
<sequence length="244" mass="25890">MPPPQAGAPTAAAAQQDDIQLRQATLADLPAVAALYSLSFADNPAYQWLFTGDVTVPAPEGALPWLFLRRARMLLHRGNCLLVGCRGDEIVAAGGVVPFSNKPGTWDYFRNGIGLWPLWWGTASLKRALGMDAGLVKLLGSGLSVAGELSMVAVHPELQGRGLGGRVMQALLEHWDAVHGGEGLLVMTQEAYALRLYAKFGFAPLDAAHPVSVHPQGGFHNWVMLRPGRQARGAAEGQAAGGRA</sequence>
<dbReference type="CDD" id="cd04301">
    <property type="entry name" value="NAT_SF"/>
    <property type="match status" value="1"/>
</dbReference>
<gene>
    <name evidence="2" type="ORF">C2E20_8882</name>
</gene>
<feature type="domain" description="N-acetyltransferase" evidence="1">
    <location>
        <begin position="19"/>
        <end position="229"/>
    </location>
</feature>
<dbReference type="InterPro" id="IPR016181">
    <property type="entry name" value="Acyl_CoA_acyltransferase"/>
</dbReference>
<name>A0A2P6V029_9CHLO</name>